<protein>
    <submittedName>
        <fullName evidence="2">Uncharacterized protein</fullName>
    </submittedName>
</protein>
<proteinExistence type="predicted"/>
<evidence type="ECO:0000313" key="3">
    <source>
        <dbReference type="Proteomes" id="UP001153737"/>
    </source>
</evidence>
<sequence>MNDKEFSSQFQSLLVPQSEVICSPKKNLTGCLRIAKDIVADLYNAIQKWNDSHIRGAQCVKQIAILKSDNRELTTQLEDYLNSLYIIVQNLRCLEEQFALFKSQIRALEKIEKKSENIFLSLNVLGLAKLIESIVDAYREEFKVKEVILENIAHSKNKHEVMFYATCWTLQANITSDTNFKLELILLETGHLKICT</sequence>
<accession>A0A9P0GNK1</accession>
<evidence type="ECO:0000256" key="1">
    <source>
        <dbReference type="SAM" id="Coils"/>
    </source>
</evidence>
<dbReference type="PRINTS" id="PR02040">
    <property type="entry name" value="CDK2IP"/>
</dbReference>
<keyword evidence="1" id="KW-0175">Coiled coil</keyword>
<dbReference type="OrthoDB" id="17066at2759"/>
<dbReference type="AlphaFoldDB" id="A0A9P0GNK1"/>
<name>A0A9P0GNK1_PHACE</name>
<keyword evidence="3" id="KW-1185">Reference proteome</keyword>
<feature type="coiled-coil region" evidence="1">
    <location>
        <begin position="63"/>
        <end position="111"/>
    </location>
</feature>
<dbReference type="InterPro" id="IPR023250">
    <property type="entry name" value="Cyclin-dep_Kinase_2_interact"/>
</dbReference>
<evidence type="ECO:0000313" key="2">
    <source>
        <dbReference type="EMBL" id="CAH1163804.1"/>
    </source>
</evidence>
<reference evidence="2" key="2">
    <citation type="submission" date="2022-10" db="EMBL/GenBank/DDBJ databases">
        <authorList>
            <consortium name="ENA_rothamsted_submissions"/>
            <consortium name="culmorum"/>
            <person name="King R."/>
        </authorList>
    </citation>
    <scope>NUCLEOTIDE SEQUENCE</scope>
</reference>
<reference evidence="2" key="1">
    <citation type="submission" date="2022-01" db="EMBL/GenBank/DDBJ databases">
        <authorList>
            <person name="King R."/>
        </authorList>
    </citation>
    <scope>NUCLEOTIDE SEQUENCE</scope>
</reference>
<dbReference type="EMBL" id="OU896710">
    <property type="protein sequence ID" value="CAH1163804.1"/>
    <property type="molecule type" value="Genomic_DNA"/>
</dbReference>
<organism evidence="2 3">
    <name type="scientific">Phaedon cochleariae</name>
    <name type="common">Mustard beetle</name>
    <dbReference type="NCBI Taxonomy" id="80249"/>
    <lineage>
        <taxon>Eukaryota</taxon>
        <taxon>Metazoa</taxon>
        <taxon>Ecdysozoa</taxon>
        <taxon>Arthropoda</taxon>
        <taxon>Hexapoda</taxon>
        <taxon>Insecta</taxon>
        <taxon>Pterygota</taxon>
        <taxon>Neoptera</taxon>
        <taxon>Endopterygota</taxon>
        <taxon>Coleoptera</taxon>
        <taxon>Polyphaga</taxon>
        <taxon>Cucujiformia</taxon>
        <taxon>Chrysomeloidea</taxon>
        <taxon>Chrysomelidae</taxon>
        <taxon>Chrysomelinae</taxon>
        <taxon>Chrysomelini</taxon>
        <taxon>Phaedon</taxon>
    </lineage>
</organism>
<gene>
    <name evidence="2" type="ORF">PHAECO_LOCUS7802</name>
</gene>
<dbReference type="Proteomes" id="UP001153737">
    <property type="component" value="Chromosome 4"/>
</dbReference>